<dbReference type="GO" id="GO:0016020">
    <property type="term" value="C:membrane"/>
    <property type="evidence" value="ECO:0007669"/>
    <property type="project" value="UniProtKB-SubCell"/>
</dbReference>
<sequence>MLGALWRSSHPGPTVVVSTLSLLLGTAAGLDLSRLALLVGAVFAGQLSVGWSNDAIDARRDGTVGRLDKPIARGEISARGVGSAAGAALLLALALSALLGAGFLAAHAVALASAWSYNLWLKRTAASVAPFAVSFGLFPSLATLAGADPMVASPWATAAGAALGIAVHFSNVLPDLDDDAATGVRGLPHRVGGRASAIIAFAALTAGAAAVALGGALLAGTRGEVSIAVLVAGLGLLGVVVIGATGLVRALRNPDRVVFRLVMLAALVLVLQLALTGVRLAG</sequence>
<dbReference type="Gene3D" id="1.10.357.140">
    <property type="entry name" value="UbiA prenyltransferase"/>
    <property type="match status" value="1"/>
</dbReference>
<feature type="transmembrane region" description="Helical" evidence="5">
    <location>
        <begin position="225"/>
        <end position="245"/>
    </location>
</feature>
<gene>
    <name evidence="6" type="ORF">GCM10017591_01380</name>
</gene>
<protein>
    <recommendedName>
        <fullName evidence="8">1,4-dihydroxy-2-naphthoate prenyltransferase</fullName>
    </recommendedName>
</protein>
<feature type="transmembrane region" description="Helical" evidence="5">
    <location>
        <begin position="257"/>
        <end position="275"/>
    </location>
</feature>
<dbReference type="AlphaFoldDB" id="A0A9W6HJR4"/>
<name>A0A9W6HJR4_9MICO</name>
<dbReference type="Pfam" id="PF01040">
    <property type="entry name" value="UbiA"/>
    <property type="match status" value="1"/>
</dbReference>
<proteinExistence type="predicted"/>
<dbReference type="GO" id="GO:0016765">
    <property type="term" value="F:transferase activity, transferring alkyl or aryl (other than methyl) groups"/>
    <property type="evidence" value="ECO:0007669"/>
    <property type="project" value="InterPro"/>
</dbReference>
<keyword evidence="4 5" id="KW-0472">Membrane</keyword>
<evidence type="ECO:0000313" key="6">
    <source>
        <dbReference type="EMBL" id="GLJ94077.1"/>
    </source>
</evidence>
<accession>A0A9W6HJR4</accession>
<evidence type="ECO:0008006" key="8">
    <source>
        <dbReference type="Google" id="ProtNLM"/>
    </source>
</evidence>
<dbReference type="InterPro" id="IPR044878">
    <property type="entry name" value="UbiA_sf"/>
</dbReference>
<feature type="transmembrane region" description="Helical" evidence="5">
    <location>
        <begin position="87"/>
        <end position="112"/>
    </location>
</feature>
<dbReference type="Proteomes" id="UP001142291">
    <property type="component" value="Unassembled WGS sequence"/>
</dbReference>
<feature type="transmembrane region" description="Helical" evidence="5">
    <location>
        <begin position="195"/>
        <end position="219"/>
    </location>
</feature>
<reference evidence="6" key="1">
    <citation type="journal article" date="2014" name="Int. J. Syst. Evol. Microbiol.">
        <title>Complete genome sequence of Corynebacterium casei LMG S-19264T (=DSM 44701T), isolated from a smear-ripened cheese.</title>
        <authorList>
            <consortium name="US DOE Joint Genome Institute (JGI-PGF)"/>
            <person name="Walter F."/>
            <person name="Albersmeier A."/>
            <person name="Kalinowski J."/>
            <person name="Ruckert C."/>
        </authorList>
    </citation>
    <scope>NUCLEOTIDE SEQUENCE</scope>
    <source>
        <strain evidence="6">VKM Ac-1940</strain>
    </source>
</reference>
<feature type="transmembrane region" description="Helical" evidence="5">
    <location>
        <begin position="153"/>
        <end position="174"/>
    </location>
</feature>
<feature type="transmembrane region" description="Helical" evidence="5">
    <location>
        <begin position="124"/>
        <end position="147"/>
    </location>
</feature>
<evidence type="ECO:0000256" key="4">
    <source>
        <dbReference type="ARBA" id="ARBA00023136"/>
    </source>
</evidence>
<evidence type="ECO:0000256" key="5">
    <source>
        <dbReference type="SAM" id="Phobius"/>
    </source>
</evidence>
<evidence type="ECO:0000256" key="3">
    <source>
        <dbReference type="ARBA" id="ARBA00022989"/>
    </source>
</evidence>
<keyword evidence="3 5" id="KW-1133">Transmembrane helix</keyword>
<organism evidence="6 7">
    <name type="scientific">Microbacterium dextranolyticum</name>
    <dbReference type="NCBI Taxonomy" id="36806"/>
    <lineage>
        <taxon>Bacteria</taxon>
        <taxon>Bacillati</taxon>
        <taxon>Actinomycetota</taxon>
        <taxon>Actinomycetes</taxon>
        <taxon>Micrococcales</taxon>
        <taxon>Microbacteriaceae</taxon>
        <taxon>Microbacterium</taxon>
    </lineage>
</organism>
<comment type="subcellular location">
    <subcellularLocation>
        <location evidence="1">Membrane</location>
        <topology evidence="1">Multi-pass membrane protein</topology>
    </subcellularLocation>
</comment>
<dbReference type="EMBL" id="BSER01000001">
    <property type="protein sequence ID" value="GLJ94077.1"/>
    <property type="molecule type" value="Genomic_DNA"/>
</dbReference>
<reference evidence="6" key="2">
    <citation type="submission" date="2023-01" db="EMBL/GenBank/DDBJ databases">
        <authorList>
            <person name="Sun Q."/>
            <person name="Evtushenko L."/>
        </authorList>
    </citation>
    <scope>NUCLEOTIDE SEQUENCE</scope>
    <source>
        <strain evidence="6">VKM Ac-1940</strain>
    </source>
</reference>
<evidence type="ECO:0000256" key="2">
    <source>
        <dbReference type="ARBA" id="ARBA00022692"/>
    </source>
</evidence>
<evidence type="ECO:0000256" key="1">
    <source>
        <dbReference type="ARBA" id="ARBA00004141"/>
    </source>
</evidence>
<dbReference type="InterPro" id="IPR000537">
    <property type="entry name" value="UbiA_prenyltransferase"/>
</dbReference>
<comment type="caution">
    <text evidence="6">The sequence shown here is derived from an EMBL/GenBank/DDBJ whole genome shotgun (WGS) entry which is preliminary data.</text>
</comment>
<evidence type="ECO:0000313" key="7">
    <source>
        <dbReference type="Proteomes" id="UP001142291"/>
    </source>
</evidence>
<keyword evidence="7" id="KW-1185">Reference proteome</keyword>
<keyword evidence="2 5" id="KW-0812">Transmembrane</keyword>